<dbReference type="GO" id="GO:0004065">
    <property type="term" value="F:arylsulfatase activity"/>
    <property type="evidence" value="ECO:0007669"/>
    <property type="project" value="UniProtKB-EC"/>
</dbReference>
<gene>
    <name evidence="7" type="ORF">GmarT_04300</name>
</gene>
<dbReference type="PROSITE" id="PS50889">
    <property type="entry name" value="S4"/>
    <property type="match status" value="1"/>
</dbReference>
<evidence type="ECO:0000313" key="8">
    <source>
        <dbReference type="Proteomes" id="UP000322887"/>
    </source>
</evidence>
<keyword evidence="5" id="KW-0732">Signal</keyword>
<keyword evidence="8" id="KW-1185">Reference proteome</keyword>
<dbReference type="GeneID" id="98645116"/>
<evidence type="ECO:0000313" key="7">
    <source>
        <dbReference type="EMBL" id="QEG14594.1"/>
    </source>
</evidence>
<dbReference type="EMBL" id="CP042910">
    <property type="protein sequence ID" value="QEG14594.1"/>
    <property type="molecule type" value="Genomic_DNA"/>
</dbReference>
<sequence length="549" mass="61858">MRFRHRDSFALLFILCFTVLSSNTLVAAEKQKPNVLFLFTDDQRADTIHALGNPLIKTPHLDQLVQSGFVFNNAYCLGSNSGAVCVCSRNMLLSGRTYFRWTGRYASAEKPNFPDSMKAAGYYTYHHGKKGNTAAEIHKRFDQSKYLNDTRARLLGQPGKEIVDDAIEFLQKKNTQPFFMYLAFACPHDPRVADQEYMDHYEREEIPLPANYLPLHPFNNGEQVVRDELLAGFPRSKAEIRKHLHDYYADITGLDRHIGRLIKALKESGEYDNTVIIFSSDHGLAVGSHGLMGKQSLYEHSMKSPLIFSGPGIPHGQSNALVYLYDIFPTVCEMVGTDIPQGLDAESIWPVMAGEKSQIRETLFTAYKDVQRSVRDDRWKLITYPQINKSQLFDLQNDPQETRDLSGQSACQSHTDRLWAAMQDWQKKTGDSSPLVSETPQDATFKAPTPAELEKVRKSGQPKKKKRSSSPLKRSSNDMVSEDRAPIRLDQFLKFQAAVGTGGHAKVVIQGGEVTVNGVVETRRRKQLAPGDIVGYAGEEWCVEMIDEN</sequence>
<reference evidence="7 8" key="1">
    <citation type="submission" date="2019-08" db="EMBL/GenBank/DDBJ databases">
        <title>Deep-cultivation of Planctomycetes and their phenomic and genomic characterization uncovers novel biology.</title>
        <authorList>
            <person name="Wiegand S."/>
            <person name="Jogler M."/>
            <person name="Boedeker C."/>
            <person name="Pinto D."/>
            <person name="Vollmers J."/>
            <person name="Rivas-Marin E."/>
            <person name="Kohn T."/>
            <person name="Peeters S.H."/>
            <person name="Heuer A."/>
            <person name="Rast P."/>
            <person name="Oberbeckmann S."/>
            <person name="Bunk B."/>
            <person name="Jeske O."/>
            <person name="Meyerdierks A."/>
            <person name="Storesund J.E."/>
            <person name="Kallscheuer N."/>
            <person name="Luecker S."/>
            <person name="Lage O.M."/>
            <person name="Pohl T."/>
            <person name="Merkel B.J."/>
            <person name="Hornburger P."/>
            <person name="Mueller R.-W."/>
            <person name="Bruemmer F."/>
            <person name="Labrenz M."/>
            <person name="Spormann A.M."/>
            <person name="Op den Camp H."/>
            <person name="Overmann J."/>
            <person name="Amann R."/>
            <person name="Jetten M.S.M."/>
            <person name="Mascher T."/>
            <person name="Medema M.H."/>
            <person name="Devos D.P."/>
            <person name="Kaster A.-K."/>
            <person name="Ovreas L."/>
            <person name="Rohde M."/>
            <person name="Galperin M.Y."/>
            <person name="Jogler C."/>
        </authorList>
    </citation>
    <scope>NUCLEOTIDE SEQUENCE [LARGE SCALE GENOMIC DNA]</scope>
    <source>
        <strain evidence="7 8">DSM 8797</strain>
    </source>
</reference>
<name>A0ABX5YG18_9PLAN</name>
<dbReference type="Gene3D" id="3.10.290.10">
    <property type="entry name" value="RNA-binding S4 domain"/>
    <property type="match status" value="1"/>
</dbReference>
<dbReference type="InterPro" id="IPR036986">
    <property type="entry name" value="S4_RNA-bd_sf"/>
</dbReference>
<dbReference type="InterPro" id="IPR017850">
    <property type="entry name" value="Alkaline_phosphatase_core_sf"/>
</dbReference>
<feature type="chain" id="PRO_5046208344" evidence="5">
    <location>
        <begin position="28"/>
        <end position="549"/>
    </location>
</feature>
<dbReference type="Proteomes" id="UP000322887">
    <property type="component" value="Chromosome"/>
</dbReference>
<dbReference type="EC" id="3.1.6.1" evidence="7"/>
<dbReference type="PANTHER" id="PTHR45953">
    <property type="entry name" value="IDURONATE 2-SULFATASE"/>
    <property type="match status" value="1"/>
</dbReference>
<feature type="compositionally biased region" description="Polar residues" evidence="4">
    <location>
        <begin position="431"/>
        <end position="442"/>
    </location>
</feature>
<dbReference type="SUPFAM" id="SSF55174">
    <property type="entry name" value="Alpha-L RNA-binding motif"/>
    <property type="match status" value="1"/>
</dbReference>
<feature type="compositionally biased region" description="Basic residues" evidence="4">
    <location>
        <begin position="458"/>
        <end position="468"/>
    </location>
</feature>
<dbReference type="PANTHER" id="PTHR45953:SF1">
    <property type="entry name" value="IDURONATE 2-SULFATASE"/>
    <property type="match status" value="1"/>
</dbReference>
<proteinExistence type="predicted"/>
<dbReference type="Pfam" id="PF00884">
    <property type="entry name" value="Sulfatase"/>
    <property type="match status" value="1"/>
</dbReference>
<evidence type="ECO:0000259" key="6">
    <source>
        <dbReference type="Pfam" id="PF00884"/>
    </source>
</evidence>
<evidence type="ECO:0000256" key="2">
    <source>
        <dbReference type="ARBA" id="ARBA00022801"/>
    </source>
</evidence>
<feature type="domain" description="Sulfatase N-terminal" evidence="6">
    <location>
        <begin position="33"/>
        <end position="336"/>
    </location>
</feature>
<evidence type="ECO:0000256" key="4">
    <source>
        <dbReference type="SAM" id="MobiDB-lite"/>
    </source>
</evidence>
<evidence type="ECO:0000256" key="5">
    <source>
        <dbReference type="SAM" id="SignalP"/>
    </source>
</evidence>
<protein>
    <submittedName>
        <fullName evidence="7">Arylsulfatase</fullName>
        <ecNumber evidence="7">3.1.6.1</ecNumber>
    </submittedName>
</protein>
<keyword evidence="2 7" id="KW-0378">Hydrolase</keyword>
<dbReference type="Gene3D" id="3.40.720.10">
    <property type="entry name" value="Alkaline Phosphatase, subunit A"/>
    <property type="match status" value="1"/>
</dbReference>
<evidence type="ECO:0000256" key="3">
    <source>
        <dbReference type="PROSITE-ProRule" id="PRU00182"/>
    </source>
</evidence>
<dbReference type="InterPro" id="IPR000917">
    <property type="entry name" value="Sulfatase_N"/>
</dbReference>
<keyword evidence="3" id="KW-0694">RNA-binding</keyword>
<dbReference type="CDD" id="cd00165">
    <property type="entry name" value="S4"/>
    <property type="match status" value="1"/>
</dbReference>
<feature type="region of interest" description="Disordered" evidence="4">
    <location>
        <begin position="429"/>
        <end position="483"/>
    </location>
</feature>
<dbReference type="SUPFAM" id="SSF53649">
    <property type="entry name" value="Alkaline phosphatase-like"/>
    <property type="match status" value="1"/>
</dbReference>
<feature type="signal peptide" evidence="5">
    <location>
        <begin position="1"/>
        <end position="27"/>
    </location>
</feature>
<dbReference type="RefSeq" id="WP_002647303.1">
    <property type="nucleotide sequence ID" value="NZ_CP042910.1"/>
</dbReference>
<keyword evidence="1" id="KW-0479">Metal-binding</keyword>
<dbReference type="CDD" id="cd16155">
    <property type="entry name" value="sulfatase_like"/>
    <property type="match status" value="1"/>
</dbReference>
<accession>A0ABX5YG18</accession>
<dbReference type="Pfam" id="PF13275">
    <property type="entry name" value="S4_2"/>
    <property type="match status" value="1"/>
</dbReference>
<organism evidence="7 8">
    <name type="scientific">Gimesia maris</name>
    <dbReference type="NCBI Taxonomy" id="122"/>
    <lineage>
        <taxon>Bacteria</taxon>
        <taxon>Pseudomonadati</taxon>
        <taxon>Planctomycetota</taxon>
        <taxon>Planctomycetia</taxon>
        <taxon>Planctomycetales</taxon>
        <taxon>Planctomycetaceae</taxon>
        <taxon>Gimesia</taxon>
    </lineage>
</organism>
<evidence type="ECO:0000256" key="1">
    <source>
        <dbReference type="ARBA" id="ARBA00022723"/>
    </source>
</evidence>